<feature type="transmembrane region" description="Helical" evidence="1">
    <location>
        <begin position="204"/>
        <end position="223"/>
    </location>
</feature>
<dbReference type="Proteomes" id="UP000315471">
    <property type="component" value="Unassembled WGS sequence"/>
</dbReference>
<protein>
    <submittedName>
        <fullName evidence="2">Uncharacterized protein</fullName>
    </submittedName>
</protein>
<evidence type="ECO:0000313" key="2">
    <source>
        <dbReference type="EMBL" id="TWU35742.1"/>
    </source>
</evidence>
<feature type="transmembrane region" description="Helical" evidence="1">
    <location>
        <begin position="6"/>
        <end position="21"/>
    </location>
</feature>
<reference evidence="2 3" key="1">
    <citation type="submission" date="2019-02" db="EMBL/GenBank/DDBJ databases">
        <title>Deep-cultivation of Planctomycetes and their phenomic and genomic characterization uncovers novel biology.</title>
        <authorList>
            <person name="Wiegand S."/>
            <person name="Jogler M."/>
            <person name="Boedeker C."/>
            <person name="Pinto D."/>
            <person name="Vollmers J."/>
            <person name="Rivas-Marin E."/>
            <person name="Kohn T."/>
            <person name="Peeters S.H."/>
            <person name="Heuer A."/>
            <person name="Rast P."/>
            <person name="Oberbeckmann S."/>
            <person name="Bunk B."/>
            <person name="Jeske O."/>
            <person name="Meyerdierks A."/>
            <person name="Storesund J.E."/>
            <person name="Kallscheuer N."/>
            <person name="Luecker S."/>
            <person name="Lage O.M."/>
            <person name="Pohl T."/>
            <person name="Merkel B.J."/>
            <person name="Hornburger P."/>
            <person name="Mueller R.-W."/>
            <person name="Bruemmer F."/>
            <person name="Labrenz M."/>
            <person name="Spormann A.M."/>
            <person name="Op Den Camp H."/>
            <person name="Overmann J."/>
            <person name="Amann R."/>
            <person name="Jetten M.S.M."/>
            <person name="Mascher T."/>
            <person name="Medema M.H."/>
            <person name="Devos D.P."/>
            <person name="Kaster A.-K."/>
            <person name="Ovreas L."/>
            <person name="Rohde M."/>
            <person name="Galperin M.Y."/>
            <person name="Jogler C."/>
        </authorList>
    </citation>
    <scope>NUCLEOTIDE SEQUENCE [LARGE SCALE GENOMIC DNA]</scope>
    <source>
        <strain evidence="2 3">Q31b</strain>
    </source>
</reference>
<keyword evidence="1" id="KW-0812">Transmembrane</keyword>
<keyword evidence="1" id="KW-1133">Transmembrane helix</keyword>
<feature type="transmembrane region" description="Helical" evidence="1">
    <location>
        <begin position="173"/>
        <end position="192"/>
    </location>
</feature>
<feature type="transmembrane region" description="Helical" evidence="1">
    <location>
        <begin position="147"/>
        <end position="166"/>
    </location>
</feature>
<proteinExistence type="predicted"/>
<dbReference type="RefSeq" id="WP_146602265.1">
    <property type="nucleotide sequence ID" value="NZ_SJPY01000009.1"/>
</dbReference>
<organism evidence="2 3">
    <name type="scientific">Novipirellula aureliae</name>
    <dbReference type="NCBI Taxonomy" id="2527966"/>
    <lineage>
        <taxon>Bacteria</taxon>
        <taxon>Pseudomonadati</taxon>
        <taxon>Planctomycetota</taxon>
        <taxon>Planctomycetia</taxon>
        <taxon>Pirellulales</taxon>
        <taxon>Pirellulaceae</taxon>
        <taxon>Novipirellula</taxon>
    </lineage>
</organism>
<evidence type="ECO:0000256" key="1">
    <source>
        <dbReference type="SAM" id="Phobius"/>
    </source>
</evidence>
<comment type="caution">
    <text evidence="2">The sequence shown here is derived from an EMBL/GenBank/DDBJ whole genome shotgun (WGS) entry which is preliminary data.</text>
</comment>
<feature type="transmembrane region" description="Helical" evidence="1">
    <location>
        <begin position="64"/>
        <end position="82"/>
    </location>
</feature>
<dbReference type="EMBL" id="SJPY01000009">
    <property type="protein sequence ID" value="TWU35742.1"/>
    <property type="molecule type" value="Genomic_DNA"/>
</dbReference>
<sequence>MQTLSILLAIPALLFSAIGLVRSRQWYMIPVAAGLLALAGFLLNPLADSYSIIDLKERLTNFETLTLMCIIQMMCVVIAMVASQQMGDPIGAHNDAWKTKSRERRSILLGIVSSLPGPLLLVTMLLIEQGILSGTTESRPEPVGRMVGIAFASGLLGLSAILMVIPNRLQSPVHLLAGSAVLLISMFVPLVQDPLPETIVGIDWTSLRLLAIAMPAVAVAIVAGHRFSGTGFQPVDGETTA</sequence>
<gene>
    <name evidence="2" type="ORF">Q31b_51770</name>
</gene>
<keyword evidence="1" id="KW-0472">Membrane</keyword>
<keyword evidence="3" id="KW-1185">Reference proteome</keyword>
<name>A0A5C6DGG1_9BACT</name>
<evidence type="ECO:0000313" key="3">
    <source>
        <dbReference type="Proteomes" id="UP000315471"/>
    </source>
</evidence>
<feature type="transmembrane region" description="Helical" evidence="1">
    <location>
        <begin position="26"/>
        <end position="44"/>
    </location>
</feature>
<dbReference type="AlphaFoldDB" id="A0A5C6DGG1"/>
<accession>A0A5C6DGG1</accession>
<feature type="transmembrane region" description="Helical" evidence="1">
    <location>
        <begin position="107"/>
        <end position="127"/>
    </location>
</feature>